<evidence type="ECO:0008006" key="4">
    <source>
        <dbReference type="Google" id="ProtNLM"/>
    </source>
</evidence>
<dbReference type="HOGENOM" id="CLU_2605990_0_0_1"/>
<dbReference type="RefSeq" id="XP_007370984.1">
    <property type="nucleotide sequence ID" value="XM_007370922.1"/>
</dbReference>
<evidence type="ECO:0000313" key="3">
    <source>
        <dbReference type="Proteomes" id="UP000053319"/>
    </source>
</evidence>
<evidence type="ECO:0000256" key="1">
    <source>
        <dbReference type="SAM" id="SignalP"/>
    </source>
</evidence>
<dbReference type="KEGG" id="dsq:DICSQDRAFT_141357"/>
<reference evidence="2 3" key="1">
    <citation type="journal article" date="2012" name="Science">
        <title>The Paleozoic origin of enzymatic lignin decomposition reconstructed from 31 fungal genomes.</title>
        <authorList>
            <person name="Floudas D."/>
            <person name="Binder M."/>
            <person name="Riley R."/>
            <person name="Barry K."/>
            <person name="Blanchette R.A."/>
            <person name="Henrissat B."/>
            <person name="Martinez A.T."/>
            <person name="Otillar R."/>
            <person name="Spatafora J.W."/>
            <person name="Yadav J.S."/>
            <person name="Aerts A."/>
            <person name="Benoit I."/>
            <person name="Boyd A."/>
            <person name="Carlson A."/>
            <person name="Copeland A."/>
            <person name="Coutinho P.M."/>
            <person name="de Vries R.P."/>
            <person name="Ferreira P."/>
            <person name="Findley K."/>
            <person name="Foster B."/>
            <person name="Gaskell J."/>
            <person name="Glotzer D."/>
            <person name="Gorecki P."/>
            <person name="Heitman J."/>
            <person name="Hesse C."/>
            <person name="Hori C."/>
            <person name="Igarashi K."/>
            <person name="Jurgens J.A."/>
            <person name="Kallen N."/>
            <person name="Kersten P."/>
            <person name="Kohler A."/>
            <person name="Kuees U."/>
            <person name="Kumar T.K.A."/>
            <person name="Kuo A."/>
            <person name="LaButti K."/>
            <person name="Larrondo L.F."/>
            <person name="Lindquist E."/>
            <person name="Ling A."/>
            <person name="Lombard V."/>
            <person name="Lucas S."/>
            <person name="Lundell T."/>
            <person name="Martin R."/>
            <person name="McLaughlin D.J."/>
            <person name="Morgenstern I."/>
            <person name="Morin E."/>
            <person name="Murat C."/>
            <person name="Nagy L.G."/>
            <person name="Nolan M."/>
            <person name="Ohm R.A."/>
            <person name="Patyshakuliyeva A."/>
            <person name="Rokas A."/>
            <person name="Ruiz-Duenas F.J."/>
            <person name="Sabat G."/>
            <person name="Salamov A."/>
            <person name="Samejima M."/>
            <person name="Schmutz J."/>
            <person name="Slot J.C."/>
            <person name="St John F."/>
            <person name="Stenlid J."/>
            <person name="Sun H."/>
            <person name="Sun S."/>
            <person name="Syed K."/>
            <person name="Tsang A."/>
            <person name="Wiebenga A."/>
            <person name="Young D."/>
            <person name="Pisabarro A."/>
            <person name="Eastwood D.C."/>
            <person name="Martin F."/>
            <person name="Cullen D."/>
            <person name="Grigoriev I.V."/>
            <person name="Hibbett D.S."/>
        </authorList>
    </citation>
    <scope>NUCLEOTIDE SEQUENCE [LARGE SCALE GENOMIC DNA]</scope>
    <source>
        <strain evidence="2 3">LYAD-421 SS1</strain>
    </source>
</reference>
<name>R7SJH8_DICSQ</name>
<proteinExistence type="predicted"/>
<keyword evidence="1" id="KW-0732">Signal</keyword>
<feature type="signal peptide" evidence="1">
    <location>
        <begin position="1"/>
        <end position="23"/>
    </location>
</feature>
<dbReference type="AlphaFoldDB" id="R7SJH8"/>
<dbReference type="EMBL" id="JH719476">
    <property type="protein sequence ID" value="EJF56311.1"/>
    <property type="molecule type" value="Genomic_DNA"/>
</dbReference>
<dbReference type="Proteomes" id="UP000053319">
    <property type="component" value="Unassembled WGS sequence"/>
</dbReference>
<accession>R7SJH8</accession>
<feature type="chain" id="PRO_5004444187" description="Secreted protein" evidence="1">
    <location>
        <begin position="24"/>
        <end position="79"/>
    </location>
</feature>
<organism evidence="2 3">
    <name type="scientific">Dichomitus squalens (strain LYAD-421)</name>
    <name type="common">Western red white-rot fungus</name>
    <dbReference type="NCBI Taxonomy" id="732165"/>
    <lineage>
        <taxon>Eukaryota</taxon>
        <taxon>Fungi</taxon>
        <taxon>Dikarya</taxon>
        <taxon>Basidiomycota</taxon>
        <taxon>Agaricomycotina</taxon>
        <taxon>Agaricomycetes</taxon>
        <taxon>Polyporales</taxon>
        <taxon>Polyporaceae</taxon>
        <taxon>Dichomitus</taxon>
    </lineage>
</organism>
<sequence>MAPERVWSFAILHPLMCIVYAQSVELPPADTAHDGVQQKPMCFVYVLLRIIPAHYAPIPTGDALEASGFSRACWSTSGQ</sequence>
<evidence type="ECO:0000313" key="2">
    <source>
        <dbReference type="EMBL" id="EJF56311.1"/>
    </source>
</evidence>
<dbReference type="GeneID" id="18836156"/>
<gene>
    <name evidence="2" type="ORF">DICSQDRAFT_141357</name>
</gene>
<protein>
    <recommendedName>
        <fullName evidence="4">Secreted protein</fullName>
    </recommendedName>
</protein>